<name>A0ABP0IDN1_9DINO</name>
<gene>
    <name evidence="1" type="ORF">SCF082_LOCUS6614</name>
</gene>
<evidence type="ECO:0000313" key="2">
    <source>
        <dbReference type="Proteomes" id="UP001642464"/>
    </source>
</evidence>
<dbReference type="EMBL" id="CAXAMM010003629">
    <property type="protein sequence ID" value="CAK9000705.1"/>
    <property type="molecule type" value="Genomic_DNA"/>
</dbReference>
<sequence>VVSPSPPTDNENCFHWRASDGVEKATASTCGSSQVKLESEMLGAQTEQPQKRKHRKKPKSKPESPEEVKACVCVARYRRKKELDPDPAQHNHDPSPEVSETLAETSEAKVQDRGPPKQSDVQSEISHLAAADAHHSVDLKPEISQSASTDANPDISQSASPDAQPEISQSASADAQPEILQSVSADAQPEILQSASSADAQQSVSPLASAEAQPTNSKETPAPNSETSAQAVDAQQPAAEQETQPEAPGWKQRLCKDGVVRWFMEYRDDHGFRSKREWERQVLKKNRSRRGK</sequence>
<reference evidence="1 2" key="1">
    <citation type="submission" date="2024-02" db="EMBL/GenBank/DDBJ databases">
        <authorList>
            <person name="Chen Y."/>
            <person name="Shah S."/>
            <person name="Dougan E. K."/>
            <person name="Thang M."/>
            <person name="Chan C."/>
        </authorList>
    </citation>
    <scope>NUCLEOTIDE SEQUENCE [LARGE SCALE GENOMIC DNA]</scope>
</reference>
<comment type="caution">
    <text evidence="1">The sequence shown here is derived from an EMBL/GenBank/DDBJ whole genome shotgun (WGS) entry which is preliminary data.</text>
</comment>
<feature type="non-terminal residue" evidence="1">
    <location>
        <position position="1"/>
    </location>
</feature>
<evidence type="ECO:0000313" key="1">
    <source>
        <dbReference type="EMBL" id="CAK9000705.1"/>
    </source>
</evidence>
<accession>A0ABP0IDN1</accession>
<keyword evidence="2" id="KW-1185">Reference proteome</keyword>
<organism evidence="1 2">
    <name type="scientific">Durusdinium trenchii</name>
    <dbReference type="NCBI Taxonomy" id="1381693"/>
    <lineage>
        <taxon>Eukaryota</taxon>
        <taxon>Sar</taxon>
        <taxon>Alveolata</taxon>
        <taxon>Dinophyceae</taxon>
        <taxon>Suessiales</taxon>
        <taxon>Symbiodiniaceae</taxon>
        <taxon>Durusdinium</taxon>
    </lineage>
</organism>
<proteinExistence type="predicted"/>
<protein>
    <submittedName>
        <fullName evidence="1">LPXTG-motif cell wall-anchored protein</fullName>
    </submittedName>
</protein>
<dbReference type="Proteomes" id="UP001642464">
    <property type="component" value="Unassembled WGS sequence"/>
</dbReference>